<feature type="domain" description="RNA polymerase Rpb2" evidence="23">
    <location>
        <begin position="102"/>
        <end position="131"/>
    </location>
</feature>
<evidence type="ECO:0000313" key="24">
    <source>
        <dbReference type="EMBL" id="CDI81621.1"/>
    </source>
</evidence>
<dbReference type="RefSeq" id="XP_013248713.1">
    <property type="nucleotide sequence ID" value="XM_013393259.1"/>
</dbReference>
<evidence type="ECO:0000256" key="13">
    <source>
        <dbReference type="ARBA" id="ARBA00022833"/>
    </source>
</evidence>
<dbReference type="InterPro" id="IPR014724">
    <property type="entry name" value="RNA_pol_RPB2_OB-fold"/>
</dbReference>
<evidence type="ECO:0000313" key="25">
    <source>
        <dbReference type="Proteomes" id="UP000018050"/>
    </source>
</evidence>
<evidence type="ECO:0000256" key="4">
    <source>
        <dbReference type="ARBA" id="ARBA00006835"/>
    </source>
</evidence>
<dbReference type="GO" id="GO:0003677">
    <property type="term" value="F:DNA binding"/>
    <property type="evidence" value="ECO:0007669"/>
    <property type="project" value="InterPro"/>
</dbReference>
<dbReference type="FunFam" id="3.90.1800.10:FF:000004">
    <property type="entry name" value="DNA-directed RNA polymerase subunit beta"/>
    <property type="match status" value="1"/>
</dbReference>
<dbReference type="SUPFAM" id="SSF64484">
    <property type="entry name" value="beta and beta-prime subunits of DNA dependent RNA-polymerase"/>
    <property type="match status" value="1"/>
</dbReference>
<protein>
    <recommendedName>
        <fullName evidence="6 19">DNA-directed RNA polymerase subunit beta</fullName>
        <ecNumber evidence="5 19">2.7.7.6</ecNumber>
    </recommendedName>
</protein>
<keyword evidence="25" id="KW-1185">Reference proteome</keyword>
<evidence type="ECO:0000256" key="18">
    <source>
        <dbReference type="RuleBase" id="RU000434"/>
    </source>
</evidence>
<comment type="similarity">
    <text evidence="4 18">Belongs to the RNA polymerase beta chain family.</text>
</comment>
<dbReference type="GO" id="GO:0006351">
    <property type="term" value="P:DNA-templated transcription"/>
    <property type="evidence" value="ECO:0007669"/>
    <property type="project" value="InterPro"/>
</dbReference>
<keyword evidence="14" id="KW-0933">Apicoplast</keyword>
<dbReference type="Gene3D" id="3.90.1100.10">
    <property type="match status" value="1"/>
</dbReference>
<dbReference type="FunFam" id="2.40.270.10:FF:000006">
    <property type="entry name" value="DNA-directed RNA polymerase subunit beta"/>
    <property type="match status" value="1"/>
</dbReference>
<dbReference type="GO" id="GO:0005634">
    <property type="term" value="C:nucleus"/>
    <property type="evidence" value="ECO:0007669"/>
    <property type="project" value="UniProtKB-SubCell"/>
</dbReference>
<proteinExistence type="inferred from homology"/>
<evidence type="ECO:0000259" key="21">
    <source>
        <dbReference type="Pfam" id="PF00562"/>
    </source>
</evidence>
<evidence type="ECO:0000256" key="11">
    <source>
        <dbReference type="ARBA" id="ARBA00022723"/>
    </source>
</evidence>
<sequence length="914" mass="101375">PESMDAFSYQEVVLPGQILASVLKDALFAALIKLRTQYMMELRQVKAAGHDPTLVISSNKFFDAATERCASEIGHKINYFMATGNIRTTQLDLQQLSGWTVTADRLNLNRFLSHFRAVHRGQFFAQMKTTAAVAAVRLFMKLRGACVDLEGVSGLPPSDLGASAGGEALGQVGRGSVKCIPLVVDGVVVCKIPKAEFKFWFDQLRHAKGCGLEGFKTHWELVGFDEGSLEFIGPLQQPWMSIACRDRNVAINERSMRAHLPIIEELLRDQCIGGNKAEAALNHSNLERLENSYQALIDEESNMPRHMSDPKTLGSVKEAREALSISHVPLHYDYVELSPTAFLSVTAALTPFSNHNQSPRNIYQCQMLKQTMGTPFHAIPFRHDNKAYRLITPQKPLLRTRDYRQIDFDDYPTGVNAVVAVMCYTGFDMEDAMILNKSSVERGLFHGCVYKTKIIDAAPSGSRAQDAEEYQFTNTSKLGRKCIPSLDADGFPAIGAKVTQGKTLCRSQRHTHSTAIQAPAQQTFYKDDEPAYVDGVTLTSAPAPAEERVLKTGLRGCRASLRLRSVRKPIIGDKFASRHGQKGILSMLWPHEDMPFSESGLVPDILFNPHGFPSRMTIGMLIESMAGKAAAVHGAFQDATAFREFKKQQKTGNRWIDQEGHHGYVLRGERYRTPEEEAMAQEQGDTPVDYFGKALLASGYQYYGREELYSGVYGVPLTCHIFTGLIYYQRLRHMVTDKAQVRATGPIDSLTHQPVKGRKRHGGVRFGEMERDALIAHGAAALLQDRLLHCSDGHRAFCCPSCGSILSPAQSPHLKGRSVGGKRPVPLCRICAVPCRLVQLPYIFRYLSNELASMNVTVRLELDHLGFPVKRDLEVHPKQLQDGTIGRSGYAGAGTDQVPFPSRQEPRRARGNAG</sequence>
<evidence type="ECO:0000256" key="16">
    <source>
        <dbReference type="ARBA" id="ARBA00023242"/>
    </source>
</evidence>
<gene>
    <name evidence="24" type="ORF">EAH_00062280</name>
</gene>
<name>U6GN31_EIMAC</name>
<dbReference type="PANTHER" id="PTHR20856">
    <property type="entry name" value="DNA-DIRECTED RNA POLYMERASE I SUBUNIT 2"/>
    <property type="match status" value="1"/>
</dbReference>
<reference evidence="24" key="1">
    <citation type="submission" date="2013-10" db="EMBL/GenBank/DDBJ databases">
        <title>Genomic analysis of the causative agents of coccidiosis in chickens.</title>
        <authorList>
            <person name="Reid A.J."/>
            <person name="Blake D."/>
            <person name="Billington K."/>
            <person name="Browne H."/>
            <person name="Dunn M."/>
            <person name="Hung S."/>
            <person name="Kawahara F."/>
            <person name="Miranda-Saavedra D."/>
            <person name="Mourier T."/>
            <person name="Nagra H."/>
            <person name="Otto T.D."/>
            <person name="Rawlings N."/>
            <person name="Sanchez A."/>
            <person name="Sanders M."/>
            <person name="Subramaniam C."/>
            <person name="Tay Y."/>
            <person name="Dear P."/>
            <person name="Doerig C."/>
            <person name="Gruber A."/>
            <person name="Parkinson J."/>
            <person name="Shirley M."/>
            <person name="Wan K.L."/>
            <person name="Berriman M."/>
            <person name="Tomley F."/>
            <person name="Pain A."/>
        </authorList>
    </citation>
    <scope>NUCLEOTIDE SEQUENCE [LARGE SCALE GENOMIC DNA]</scope>
    <source>
        <strain evidence="24">Houghton</strain>
    </source>
</reference>
<dbReference type="OMA" id="HIAYACK"/>
<evidence type="ECO:0000259" key="23">
    <source>
        <dbReference type="Pfam" id="PF04565"/>
    </source>
</evidence>
<accession>U6GN31</accession>
<evidence type="ECO:0000256" key="2">
    <source>
        <dbReference type="ARBA" id="ARBA00004123"/>
    </source>
</evidence>
<dbReference type="Gene3D" id="2.40.50.150">
    <property type="match status" value="1"/>
</dbReference>
<dbReference type="InterPro" id="IPR007121">
    <property type="entry name" value="RNA_pol_bsu_CS"/>
</dbReference>
<dbReference type="GO" id="GO:0032549">
    <property type="term" value="F:ribonucleoside binding"/>
    <property type="evidence" value="ECO:0007669"/>
    <property type="project" value="InterPro"/>
</dbReference>
<evidence type="ECO:0000256" key="9">
    <source>
        <dbReference type="ARBA" id="ARBA00022679"/>
    </source>
</evidence>
<evidence type="ECO:0000259" key="22">
    <source>
        <dbReference type="Pfam" id="PF04560"/>
    </source>
</evidence>
<evidence type="ECO:0000256" key="10">
    <source>
        <dbReference type="ARBA" id="ARBA00022695"/>
    </source>
</evidence>
<keyword evidence="13" id="KW-0862">Zinc</keyword>
<dbReference type="InterPro" id="IPR015712">
    <property type="entry name" value="DNA-dir_RNA_pol_su2"/>
</dbReference>
<dbReference type="InterPro" id="IPR037033">
    <property type="entry name" value="DNA-dir_RNAP_su2_hyb_sf"/>
</dbReference>
<evidence type="ECO:0000256" key="8">
    <source>
        <dbReference type="ARBA" id="ARBA00022640"/>
    </source>
</evidence>
<feature type="domain" description="DNA-directed RNA polymerase subunit 2 hybrid-binding" evidence="21">
    <location>
        <begin position="347"/>
        <end position="760"/>
    </location>
</feature>
<dbReference type="GO" id="GO:0000428">
    <property type="term" value="C:DNA-directed RNA polymerase complex"/>
    <property type="evidence" value="ECO:0007669"/>
    <property type="project" value="UniProtKB-KW"/>
</dbReference>
<evidence type="ECO:0000256" key="7">
    <source>
        <dbReference type="ARBA" id="ARBA00022478"/>
    </source>
</evidence>
<evidence type="ECO:0000256" key="3">
    <source>
        <dbReference type="ARBA" id="ARBA00004467"/>
    </source>
</evidence>
<keyword evidence="11" id="KW-0479">Metal-binding</keyword>
<dbReference type="InterPro" id="IPR007645">
    <property type="entry name" value="RNA_pol_Rpb2_3"/>
</dbReference>
<dbReference type="GeneID" id="25274298"/>
<dbReference type="Gene3D" id="2.40.270.10">
    <property type="entry name" value="DNA-directed RNA polymerase, subunit 2, domain 6"/>
    <property type="match status" value="1"/>
</dbReference>
<dbReference type="EMBL" id="HG671738">
    <property type="protein sequence ID" value="CDI81621.1"/>
    <property type="molecule type" value="Genomic_DNA"/>
</dbReference>
<comment type="function">
    <text evidence="1 19">DNA-dependent RNA polymerase catalyzes the transcription of DNA into RNA using the four ribonucleoside triphosphates as substrates.</text>
</comment>
<feature type="non-terminal residue" evidence="24">
    <location>
        <position position="1"/>
    </location>
</feature>
<comment type="subunit">
    <text evidence="17">In plastids the minimal PEP RNA polymerase catalytic core is composed of four subunits: alpha, beta, beta', and beta''. When a (nuclear-encoded) sigma factor is associated with the core the holoenzyme is formed, which can initiate transcription.</text>
</comment>
<keyword evidence="10 19" id="KW-0548">Nucleotidyltransferase</keyword>
<keyword evidence="12" id="KW-0863">Zinc-finger</keyword>
<evidence type="ECO:0000256" key="15">
    <source>
        <dbReference type="ARBA" id="ARBA00023163"/>
    </source>
</evidence>
<dbReference type="Proteomes" id="UP000018050">
    <property type="component" value="Unassembled WGS sequence"/>
</dbReference>
<organism evidence="24 25">
    <name type="scientific">Eimeria acervulina</name>
    <name type="common">Coccidian parasite</name>
    <dbReference type="NCBI Taxonomy" id="5801"/>
    <lineage>
        <taxon>Eukaryota</taxon>
        <taxon>Sar</taxon>
        <taxon>Alveolata</taxon>
        <taxon>Apicomplexa</taxon>
        <taxon>Conoidasida</taxon>
        <taxon>Coccidia</taxon>
        <taxon>Eucoccidiorida</taxon>
        <taxon>Eimeriorina</taxon>
        <taxon>Eimeriidae</taxon>
        <taxon>Eimeria</taxon>
    </lineage>
</organism>
<dbReference type="InterPro" id="IPR007120">
    <property type="entry name" value="DNA-dir_RNAP_su2_dom"/>
</dbReference>
<dbReference type="GO" id="GO:0008270">
    <property type="term" value="F:zinc ion binding"/>
    <property type="evidence" value="ECO:0007669"/>
    <property type="project" value="UniProtKB-KW"/>
</dbReference>
<comment type="subcellular location">
    <subcellularLocation>
        <location evidence="2">Nucleus</location>
    </subcellularLocation>
    <subcellularLocation>
        <location evidence="3">Plastid</location>
        <location evidence="3">Apicoplast</location>
    </subcellularLocation>
</comment>
<dbReference type="OrthoDB" id="10248617at2759"/>
<dbReference type="Pfam" id="PF04565">
    <property type="entry name" value="RNA_pol_Rpb2_3"/>
    <property type="match status" value="1"/>
</dbReference>
<evidence type="ECO:0000256" key="19">
    <source>
        <dbReference type="RuleBase" id="RU363031"/>
    </source>
</evidence>
<evidence type="ECO:0000256" key="17">
    <source>
        <dbReference type="ARBA" id="ARBA00026088"/>
    </source>
</evidence>
<dbReference type="PROSITE" id="PS01166">
    <property type="entry name" value="RNA_POL_BETA"/>
    <property type="match status" value="1"/>
</dbReference>
<keyword evidence="16" id="KW-0539">Nucleus</keyword>
<keyword evidence="15 19" id="KW-0804">Transcription</keyword>
<evidence type="ECO:0000256" key="6">
    <source>
        <dbReference type="ARBA" id="ARBA00021955"/>
    </source>
</evidence>
<dbReference type="VEuPathDB" id="ToxoDB:EAH_00062280"/>
<evidence type="ECO:0000256" key="12">
    <source>
        <dbReference type="ARBA" id="ARBA00022771"/>
    </source>
</evidence>
<dbReference type="GO" id="GO:0003899">
    <property type="term" value="F:DNA-directed RNA polymerase activity"/>
    <property type="evidence" value="ECO:0007669"/>
    <property type="project" value="UniProtKB-EC"/>
</dbReference>
<keyword evidence="8" id="KW-0934">Plastid</keyword>
<feature type="region of interest" description="Disordered" evidence="20">
    <location>
        <begin position="882"/>
        <end position="914"/>
    </location>
</feature>
<evidence type="ECO:0000256" key="1">
    <source>
        <dbReference type="ARBA" id="ARBA00004026"/>
    </source>
</evidence>
<feature type="domain" description="RNA polymerase Rpb2" evidence="22">
    <location>
        <begin position="762"/>
        <end position="862"/>
    </location>
</feature>
<dbReference type="CDD" id="cd00653">
    <property type="entry name" value="RNA_pol_B_RPB2"/>
    <property type="match status" value="1"/>
</dbReference>
<dbReference type="Pfam" id="PF04560">
    <property type="entry name" value="RNA_pol_Rpb2_7"/>
    <property type="match status" value="1"/>
</dbReference>
<dbReference type="InterPro" id="IPR007641">
    <property type="entry name" value="RNA_pol_Rpb2_7"/>
</dbReference>
<dbReference type="Pfam" id="PF00562">
    <property type="entry name" value="RNA_pol_Rpb2_6"/>
    <property type="match status" value="1"/>
</dbReference>
<keyword evidence="9 19" id="KW-0808">Transferase</keyword>
<comment type="catalytic activity">
    <reaction evidence="19">
        <text>RNA(n) + a ribonucleoside 5'-triphosphate = RNA(n+1) + diphosphate</text>
        <dbReference type="Rhea" id="RHEA:21248"/>
        <dbReference type="Rhea" id="RHEA-COMP:14527"/>
        <dbReference type="Rhea" id="RHEA-COMP:17342"/>
        <dbReference type="ChEBI" id="CHEBI:33019"/>
        <dbReference type="ChEBI" id="CHEBI:61557"/>
        <dbReference type="ChEBI" id="CHEBI:140395"/>
        <dbReference type="EC" id="2.7.7.6"/>
    </reaction>
</comment>
<dbReference type="GO" id="GO:0020011">
    <property type="term" value="C:apicoplast"/>
    <property type="evidence" value="ECO:0007669"/>
    <property type="project" value="UniProtKB-SubCell"/>
</dbReference>
<evidence type="ECO:0000256" key="5">
    <source>
        <dbReference type="ARBA" id="ARBA00012418"/>
    </source>
</evidence>
<evidence type="ECO:0000256" key="14">
    <source>
        <dbReference type="ARBA" id="ARBA00022887"/>
    </source>
</evidence>
<dbReference type="AlphaFoldDB" id="U6GN31"/>
<dbReference type="Gene3D" id="3.90.1800.10">
    <property type="entry name" value="RNA polymerase alpha subunit dimerisation domain"/>
    <property type="match status" value="1"/>
</dbReference>
<keyword evidence="7 19" id="KW-0240">DNA-directed RNA polymerase</keyword>
<reference evidence="24" key="2">
    <citation type="submission" date="2013-10" db="EMBL/GenBank/DDBJ databases">
        <authorList>
            <person name="Aslett M."/>
        </authorList>
    </citation>
    <scope>NUCLEOTIDE SEQUENCE [LARGE SCALE GENOMIC DNA]</scope>
    <source>
        <strain evidence="24">Houghton</strain>
    </source>
</reference>
<evidence type="ECO:0000256" key="20">
    <source>
        <dbReference type="SAM" id="MobiDB-lite"/>
    </source>
</evidence>
<dbReference type="EC" id="2.7.7.6" evidence="5 19"/>